<gene>
    <name evidence="1" type="primary">PDK</name>
    <name evidence="1" type="ORF">SNAT2548_LOCUS34283</name>
</gene>
<evidence type="ECO:0000313" key="1">
    <source>
        <dbReference type="EMBL" id="CAE7602752.1"/>
    </source>
</evidence>
<proteinExistence type="predicted"/>
<comment type="caution">
    <text evidence="1">The sequence shown here is derived from an EMBL/GenBank/DDBJ whole genome shotgun (WGS) entry which is preliminary data.</text>
</comment>
<keyword evidence="2" id="KW-1185">Reference proteome</keyword>
<organism evidence="1 2">
    <name type="scientific">Symbiodinium natans</name>
    <dbReference type="NCBI Taxonomy" id="878477"/>
    <lineage>
        <taxon>Eukaryota</taxon>
        <taxon>Sar</taxon>
        <taxon>Alveolata</taxon>
        <taxon>Dinophyceae</taxon>
        <taxon>Suessiales</taxon>
        <taxon>Symbiodiniaceae</taxon>
        <taxon>Symbiodinium</taxon>
    </lineage>
</organism>
<dbReference type="EMBL" id="CAJNDS010002801">
    <property type="protein sequence ID" value="CAE7602752.1"/>
    <property type="molecule type" value="Genomic_DNA"/>
</dbReference>
<accession>A0A812V5M7</accession>
<sequence length="540" mass="60300">MARPDAEVAVGLARHVPAPASLACSGAGVWHGWCSWRSRLGQVEISSRGSVSKMQLPDCCARKPCPPSIADRPKTCQPESKAHLDAINALFYQASSVYFLTANCYETAEEEPKELLPILNFLTDMGDLLCYTRHMDCQYGSTPEHLDLLRYLIVELEVQCLQMEFCQDVLKEGHFHEDMAFGQGRLFGEALDRMAATAAKLLWKNQRRATAPSLATVLYHASTWTLGAGSVTDFDPCGPGLRPRRVHLLNGEIADHSSSHAIFLSTSRVLEVFNSPGRDFGRAPMVVNLGAGSHDPANCLLEFSGDFRAILFEINPERVEELRRRFGRRPEVTLFTELVDPASFAEVLLQFVPDPPSQRFPALLKIDVDNGDCDYLAVWLKAGYLPLVINMEVVHSYLPPEIALSIPFDPAKSNGNISQQYSYAEDMMLVGCSLGAMLEILRSQYSLLSWSHFKAINVEFILTSWSQEQRIEVVPTEEIPAFWRRVVSYREVFHADNYHGLELDPRLMVSDSLSVEEKLEILEDAQHAARQQGDPDGVGV</sequence>
<reference evidence="1" key="1">
    <citation type="submission" date="2021-02" db="EMBL/GenBank/DDBJ databases">
        <authorList>
            <person name="Dougan E. K."/>
            <person name="Rhodes N."/>
            <person name="Thang M."/>
            <person name="Chan C."/>
        </authorList>
    </citation>
    <scope>NUCLEOTIDE SEQUENCE</scope>
</reference>
<evidence type="ECO:0000313" key="2">
    <source>
        <dbReference type="Proteomes" id="UP000604046"/>
    </source>
</evidence>
<name>A0A812V5M7_9DINO</name>
<dbReference type="Proteomes" id="UP000604046">
    <property type="component" value="Unassembled WGS sequence"/>
</dbReference>
<protein>
    <submittedName>
        <fullName evidence="1">PDK protein</fullName>
    </submittedName>
</protein>
<dbReference type="AlphaFoldDB" id="A0A812V5M7"/>